<feature type="region of interest" description="Disordered" evidence="1">
    <location>
        <begin position="98"/>
        <end position="138"/>
    </location>
</feature>
<feature type="region of interest" description="Disordered" evidence="1">
    <location>
        <begin position="1"/>
        <end position="23"/>
    </location>
</feature>
<evidence type="ECO:0000313" key="3">
    <source>
        <dbReference type="Proteomes" id="UP000644020"/>
    </source>
</evidence>
<protein>
    <submittedName>
        <fullName evidence="2">Uncharacterized protein</fullName>
    </submittedName>
</protein>
<reference evidence="2" key="1">
    <citation type="journal article" date="2014" name="Int. J. Syst. Evol. Microbiol.">
        <title>Complete genome sequence of Corynebacterium casei LMG S-19264T (=DSM 44701T), isolated from a smear-ripened cheese.</title>
        <authorList>
            <consortium name="US DOE Joint Genome Institute (JGI-PGF)"/>
            <person name="Walter F."/>
            <person name="Albersmeier A."/>
            <person name="Kalinowski J."/>
            <person name="Ruckert C."/>
        </authorList>
    </citation>
    <scope>NUCLEOTIDE SEQUENCE</scope>
    <source>
        <strain evidence="2">JCM 4518</strain>
    </source>
</reference>
<sequence length="138" mass="14999">MSTPESVPAADGAPASEPGTASRHVRLRVDIVLEIDDPAALTAAAERRIDADEFMPAEERAHARTAVQDDPSEALSYLVEPFDLVRDLPGVELVQAAWSSEEAEYDPEAMEWDLDGEDDDEEDDDSDNDGDGENGDRV</sequence>
<name>A0A918TD67_9ACTN</name>
<organism evidence="2 3">
    <name type="scientific">Streptomyces termitum</name>
    <dbReference type="NCBI Taxonomy" id="67368"/>
    <lineage>
        <taxon>Bacteria</taxon>
        <taxon>Bacillati</taxon>
        <taxon>Actinomycetota</taxon>
        <taxon>Actinomycetes</taxon>
        <taxon>Kitasatosporales</taxon>
        <taxon>Streptomycetaceae</taxon>
        <taxon>Streptomyces</taxon>
    </lineage>
</organism>
<keyword evidence="3" id="KW-1185">Reference proteome</keyword>
<gene>
    <name evidence="2" type="ORF">GCM10010305_61820</name>
</gene>
<dbReference type="EMBL" id="BMUL01000028">
    <property type="protein sequence ID" value="GHB10683.1"/>
    <property type="molecule type" value="Genomic_DNA"/>
</dbReference>
<reference evidence="2" key="2">
    <citation type="submission" date="2020-09" db="EMBL/GenBank/DDBJ databases">
        <authorList>
            <person name="Sun Q."/>
            <person name="Ohkuma M."/>
        </authorList>
    </citation>
    <scope>NUCLEOTIDE SEQUENCE</scope>
    <source>
        <strain evidence="2">JCM 4518</strain>
    </source>
</reference>
<evidence type="ECO:0000313" key="2">
    <source>
        <dbReference type="EMBL" id="GHB10683.1"/>
    </source>
</evidence>
<evidence type="ECO:0000256" key="1">
    <source>
        <dbReference type="SAM" id="MobiDB-lite"/>
    </source>
</evidence>
<feature type="compositionally biased region" description="Acidic residues" evidence="1">
    <location>
        <begin position="101"/>
        <end position="138"/>
    </location>
</feature>
<dbReference type="RefSeq" id="WP_229850236.1">
    <property type="nucleotide sequence ID" value="NZ_BMUL01000028.1"/>
</dbReference>
<comment type="caution">
    <text evidence="2">The sequence shown here is derived from an EMBL/GenBank/DDBJ whole genome shotgun (WGS) entry which is preliminary data.</text>
</comment>
<dbReference type="AlphaFoldDB" id="A0A918TD67"/>
<proteinExistence type="predicted"/>
<accession>A0A918TD67</accession>
<dbReference type="Proteomes" id="UP000644020">
    <property type="component" value="Unassembled WGS sequence"/>
</dbReference>